<comment type="caution">
    <text evidence="2">The sequence shown here is derived from an EMBL/GenBank/DDBJ whole genome shotgun (WGS) entry which is preliminary data.</text>
</comment>
<accession>A0AAP0ETD6</accession>
<evidence type="ECO:0008006" key="4">
    <source>
        <dbReference type="Google" id="ProtNLM"/>
    </source>
</evidence>
<sequence>MSNWFNHFLLVLQPMLPLLFQALSRFATTLLHSPAASVATILYYSNVFPRDARLARFVRHDIIHNADEYNFFYFVIILWRCIYV</sequence>
<name>A0AAP0ETD6_9MAGN</name>
<evidence type="ECO:0000313" key="2">
    <source>
        <dbReference type="EMBL" id="KAK9098906.1"/>
    </source>
</evidence>
<organism evidence="2 3">
    <name type="scientific">Stephania yunnanensis</name>
    <dbReference type="NCBI Taxonomy" id="152371"/>
    <lineage>
        <taxon>Eukaryota</taxon>
        <taxon>Viridiplantae</taxon>
        <taxon>Streptophyta</taxon>
        <taxon>Embryophyta</taxon>
        <taxon>Tracheophyta</taxon>
        <taxon>Spermatophyta</taxon>
        <taxon>Magnoliopsida</taxon>
        <taxon>Ranunculales</taxon>
        <taxon>Menispermaceae</taxon>
        <taxon>Menispermoideae</taxon>
        <taxon>Cissampelideae</taxon>
        <taxon>Stephania</taxon>
    </lineage>
</organism>
<dbReference type="AlphaFoldDB" id="A0AAP0ETD6"/>
<keyword evidence="3" id="KW-1185">Reference proteome</keyword>
<reference evidence="2 3" key="1">
    <citation type="submission" date="2024-01" db="EMBL/GenBank/DDBJ databases">
        <title>Genome assemblies of Stephania.</title>
        <authorList>
            <person name="Yang L."/>
        </authorList>
    </citation>
    <scope>NUCLEOTIDE SEQUENCE [LARGE SCALE GENOMIC DNA]</scope>
    <source>
        <strain evidence="2">YNDBR</strain>
        <tissue evidence="2">Leaf</tissue>
    </source>
</reference>
<evidence type="ECO:0000313" key="3">
    <source>
        <dbReference type="Proteomes" id="UP001420932"/>
    </source>
</evidence>
<protein>
    <recommendedName>
        <fullName evidence="4">Secreted protein</fullName>
    </recommendedName>
</protein>
<dbReference type="PANTHER" id="PTHR37900:SF5">
    <property type="entry name" value="OS02G0159250 PROTEIN"/>
    <property type="match status" value="1"/>
</dbReference>
<feature type="signal peptide" evidence="1">
    <location>
        <begin position="1"/>
        <end position="22"/>
    </location>
</feature>
<feature type="chain" id="PRO_5042924468" description="Secreted protein" evidence="1">
    <location>
        <begin position="23"/>
        <end position="84"/>
    </location>
</feature>
<dbReference type="Proteomes" id="UP001420932">
    <property type="component" value="Unassembled WGS sequence"/>
</dbReference>
<dbReference type="PANTHER" id="PTHR37900">
    <property type="match status" value="1"/>
</dbReference>
<evidence type="ECO:0000256" key="1">
    <source>
        <dbReference type="SAM" id="SignalP"/>
    </source>
</evidence>
<keyword evidence="1" id="KW-0732">Signal</keyword>
<gene>
    <name evidence="2" type="ORF">Syun_025951</name>
</gene>
<dbReference type="EMBL" id="JBBNAF010000011">
    <property type="protein sequence ID" value="KAK9098906.1"/>
    <property type="molecule type" value="Genomic_DNA"/>
</dbReference>
<proteinExistence type="predicted"/>